<gene>
    <name evidence="2" type="ORF">NMOB1V02_LOCUS6751</name>
</gene>
<organism evidence="2">
    <name type="scientific">Notodromas monacha</name>
    <dbReference type="NCBI Taxonomy" id="399045"/>
    <lineage>
        <taxon>Eukaryota</taxon>
        <taxon>Metazoa</taxon>
        <taxon>Ecdysozoa</taxon>
        <taxon>Arthropoda</taxon>
        <taxon>Crustacea</taxon>
        <taxon>Oligostraca</taxon>
        <taxon>Ostracoda</taxon>
        <taxon>Podocopa</taxon>
        <taxon>Podocopida</taxon>
        <taxon>Cypridocopina</taxon>
        <taxon>Cypridoidea</taxon>
        <taxon>Cyprididae</taxon>
        <taxon>Notodromas</taxon>
    </lineage>
</organism>
<dbReference type="PANTHER" id="PTHR47412">
    <property type="entry name" value="FI01434P-RELATED"/>
    <property type="match status" value="1"/>
</dbReference>
<reference evidence="2" key="1">
    <citation type="submission" date="2020-11" db="EMBL/GenBank/DDBJ databases">
        <authorList>
            <person name="Tran Van P."/>
        </authorList>
    </citation>
    <scope>NUCLEOTIDE SEQUENCE</scope>
</reference>
<keyword evidence="3" id="KW-1185">Reference proteome</keyword>
<dbReference type="PANTHER" id="PTHR47412:SF1">
    <property type="entry name" value="FI01434P-RELATED"/>
    <property type="match status" value="1"/>
</dbReference>
<dbReference type="AlphaFoldDB" id="A0A7R9BRZ4"/>
<dbReference type="EMBL" id="OA883500">
    <property type="protein sequence ID" value="CAD7279067.1"/>
    <property type="molecule type" value="Genomic_DNA"/>
</dbReference>
<dbReference type="Proteomes" id="UP000678499">
    <property type="component" value="Unassembled WGS sequence"/>
</dbReference>
<accession>A0A7R9BRZ4</accession>
<keyword evidence="1" id="KW-0732">Signal</keyword>
<dbReference type="Pfam" id="PF13896">
    <property type="entry name" value="Glyco_transf_49"/>
    <property type="match status" value="1"/>
</dbReference>
<feature type="chain" id="PRO_5036403027" evidence="1">
    <location>
        <begin position="28"/>
        <end position="412"/>
    </location>
</feature>
<evidence type="ECO:0000313" key="2">
    <source>
        <dbReference type="EMBL" id="CAD7279067.1"/>
    </source>
</evidence>
<dbReference type="OrthoDB" id="9974378at2759"/>
<feature type="signal peptide" evidence="1">
    <location>
        <begin position="1"/>
        <end position="27"/>
    </location>
</feature>
<protein>
    <submittedName>
        <fullName evidence="2">Uncharacterized protein</fullName>
    </submittedName>
</protein>
<name>A0A7R9BRZ4_9CRUS</name>
<sequence>MIAKCKWFCGFLALVMLLVCFPSVLRTFQVPENSSSISIVKDTNDNVDQFDCDPSIIRESLVKLRGNFSLSTGFRKAEKKFRCVESVTFCTHGDASYLENLAVLVMRWRGPVSLSVFASQPFLKKTVSAIDWWRNCAATEEIRNEIRANVTFHLITNASLDELRSAIEEKAINDCLINSEAVAVKKDETVTFYPINIARNVATEEATTKYILNADIELFPSVGFIRQFLNLISHRRNRRHEVFVLPIFEVAASVPAPSVKKELIDLYLRRKAVSFHKFICEWCHRIPELDVWMLVSGASAVMEVFSVVKRRGSQRFWEPIYVATRREPVYDERLGWSGGSDKMMQMFELCAEDYNFNILSNAFLVHKPGIKRRMPDKRIAGASDNNSILVKALIREELLRKYGNDTGCEIVV</sequence>
<dbReference type="EMBL" id="CAJPEX010001463">
    <property type="protein sequence ID" value="CAG0919219.1"/>
    <property type="molecule type" value="Genomic_DNA"/>
</dbReference>
<proteinExistence type="predicted"/>
<evidence type="ECO:0000256" key="1">
    <source>
        <dbReference type="SAM" id="SignalP"/>
    </source>
</evidence>
<evidence type="ECO:0000313" key="3">
    <source>
        <dbReference type="Proteomes" id="UP000678499"/>
    </source>
</evidence>